<evidence type="ECO:0000256" key="6">
    <source>
        <dbReference type="PIRSR" id="PIRSR617867-1"/>
    </source>
</evidence>
<dbReference type="EMBL" id="QFWT01000001">
    <property type="protein sequence ID" value="PWI34795.1"/>
    <property type="molecule type" value="Genomic_DNA"/>
</dbReference>
<evidence type="ECO:0000256" key="2">
    <source>
        <dbReference type="ARBA" id="ARBA00013064"/>
    </source>
</evidence>
<proteinExistence type="inferred from homology"/>
<dbReference type="SUPFAM" id="SSF52788">
    <property type="entry name" value="Phosphotyrosine protein phosphatases I"/>
    <property type="match status" value="1"/>
</dbReference>
<evidence type="ECO:0000256" key="3">
    <source>
        <dbReference type="ARBA" id="ARBA00022801"/>
    </source>
</evidence>
<sequence>MFDSILVLCTGNICRSPFGEALLKKLKPELKVSSAGVGVQSNKLAGLPADPLAVKVAGQYGIDIAQHRSRQVTQQDIDAVDVILVMERKQIDQLCELFPLARSKTVLFGHWVGISTIDDPFRQGEEAFERAFSLIENAAEAWKRKLS</sequence>
<accession>A0A2U3BDF2</accession>
<dbReference type="Gene3D" id="3.40.50.2300">
    <property type="match status" value="1"/>
</dbReference>
<feature type="active site" description="Nucleophile" evidence="6">
    <location>
        <position position="9"/>
    </location>
</feature>
<name>A0A2U3BDF2_9VIBR</name>
<dbReference type="PRINTS" id="PR00719">
    <property type="entry name" value="LMWPTPASE"/>
</dbReference>
<feature type="active site" evidence="6">
    <location>
        <position position="15"/>
    </location>
</feature>
<gene>
    <name evidence="8" type="ORF">DI392_00485</name>
</gene>
<feature type="domain" description="Phosphotyrosine protein phosphatase I" evidence="7">
    <location>
        <begin position="3"/>
        <end position="145"/>
    </location>
</feature>
<keyword evidence="3" id="KW-0378">Hydrolase</keyword>
<comment type="catalytic activity">
    <reaction evidence="5">
        <text>O-phospho-L-tyrosyl-[protein] + H2O = L-tyrosyl-[protein] + phosphate</text>
        <dbReference type="Rhea" id="RHEA:10684"/>
        <dbReference type="Rhea" id="RHEA-COMP:10136"/>
        <dbReference type="Rhea" id="RHEA-COMP:20101"/>
        <dbReference type="ChEBI" id="CHEBI:15377"/>
        <dbReference type="ChEBI" id="CHEBI:43474"/>
        <dbReference type="ChEBI" id="CHEBI:46858"/>
        <dbReference type="ChEBI" id="CHEBI:61978"/>
        <dbReference type="EC" id="3.1.3.48"/>
    </reaction>
</comment>
<dbReference type="InterPro" id="IPR017867">
    <property type="entry name" value="Tyr_phospatase_low_mol_wt"/>
</dbReference>
<protein>
    <recommendedName>
        <fullName evidence="2">protein-tyrosine-phosphatase</fullName>
        <ecNumber evidence="2">3.1.3.48</ecNumber>
    </recommendedName>
</protein>
<evidence type="ECO:0000313" key="8">
    <source>
        <dbReference type="EMBL" id="PWI34795.1"/>
    </source>
</evidence>
<keyword evidence="9" id="KW-1185">Reference proteome</keyword>
<dbReference type="PANTHER" id="PTHR11717">
    <property type="entry name" value="LOW MOLECULAR WEIGHT PROTEIN TYROSINE PHOSPHATASE"/>
    <property type="match status" value="1"/>
</dbReference>
<feature type="active site" description="Proton donor" evidence="6">
    <location>
        <position position="119"/>
    </location>
</feature>
<reference evidence="8 9" key="1">
    <citation type="submission" date="2018-05" db="EMBL/GenBank/DDBJ databases">
        <title>Vibrio limimaris sp. nov., isolated from marine sediment.</title>
        <authorList>
            <person name="Li C.-M."/>
        </authorList>
    </citation>
    <scope>NUCLEOTIDE SEQUENCE [LARGE SCALE GENOMIC DNA]</scope>
    <source>
        <strain evidence="8 9">E4404</strain>
    </source>
</reference>
<evidence type="ECO:0000256" key="1">
    <source>
        <dbReference type="ARBA" id="ARBA00011063"/>
    </source>
</evidence>
<dbReference type="CDD" id="cd16343">
    <property type="entry name" value="LMWPTP"/>
    <property type="match status" value="1"/>
</dbReference>
<evidence type="ECO:0000259" key="7">
    <source>
        <dbReference type="SMART" id="SM00226"/>
    </source>
</evidence>
<evidence type="ECO:0000256" key="4">
    <source>
        <dbReference type="ARBA" id="ARBA00022912"/>
    </source>
</evidence>
<dbReference type="InterPro" id="IPR050438">
    <property type="entry name" value="LMW_PTPase"/>
</dbReference>
<dbReference type="EC" id="3.1.3.48" evidence="2"/>
<dbReference type="InterPro" id="IPR036196">
    <property type="entry name" value="Ptyr_pPase_sf"/>
</dbReference>
<dbReference type="InterPro" id="IPR023485">
    <property type="entry name" value="Ptyr_pPase"/>
</dbReference>
<evidence type="ECO:0000313" key="9">
    <source>
        <dbReference type="Proteomes" id="UP000245362"/>
    </source>
</evidence>
<dbReference type="OrthoDB" id="9784339at2"/>
<dbReference type="PANTHER" id="PTHR11717:SF31">
    <property type="entry name" value="LOW MOLECULAR WEIGHT PROTEIN-TYROSINE-PHOSPHATASE ETP-RELATED"/>
    <property type="match status" value="1"/>
</dbReference>
<dbReference type="AlphaFoldDB" id="A0A2U3BDF2"/>
<dbReference type="GO" id="GO:0004725">
    <property type="term" value="F:protein tyrosine phosphatase activity"/>
    <property type="evidence" value="ECO:0007669"/>
    <property type="project" value="UniProtKB-EC"/>
</dbReference>
<dbReference type="RefSeq" id="WP_109317950.1">
    <property type="nucleotide sequence ID" value="NZ_QFWT01000001.1"/>
</dbReference>
<dbReference type="SMART" id="SM00226">
    <property type="entry name" value="LMWPc"/>
    <property type="match status" value="1"/>
</dbReference>
<organism evidence="8 9">
    <name type="scientific">Vibrio albus</name>
    <dbReference type="NCBI Taxonomy" id="2200953"/>
    <lineage>
        <taxon>Bacteria</taxon>
        <taxon>Pseudomonadati</taxon>
        <taxon>Pseudomonadota</taxon>
        <taxon>Gammaproteobacteria</taxon>
        <taxon>Vibrionales</taxon>
        <taxon>Vibrionaceae</taxon>
        <taxon>Vibrio</taxon>
    </lineage>
</organism>
<dbReference type="Pfam" id="PF01451">
    <property type="entry name" value="LMWPc"/>
    <property type="match status" value="1"/>
</dbReference>
<comment type="similarity">
    <text evidence="1">Belongs to the low molecular weight phosphotyrosine protein phosphatase family.</text>
</comment>
<comment type="caution">
    <text evidence="8">The sequence shown here is derived from an EMBL/GenBank/DDBJ whole genome shotgun (WGS) entry which is preliminary data.</text>
</comment>
<dbReference type="Proteomes" id="UP000245362">
    <property type="component" value="Unassembled WGS sequence"/>
</dbReference>
<evidence type="ECO:0000256" key="5">
    <source>
        <dbReference type="ARBA" id="ARBA00051722"/>
    </source>
</evidence>
<keyword evidence="4" id="KW-0904">Protein phosphatase</keyword>